<comment type="similarity">
    <text evidence="4">Belongs to the GreA/GreB family. GreB subfamily.</text>
</comment>
<dbReference type="PANTHER" id="PTHR30437:SF6">
    <property type="entry name" value="TRANSCRIPTION ELONGATION FACTOR GREB"/>
    <property type="match status" value="1"/>
</dbReference>
<dbReference type="Pfam" id="PF01272">
    <property type="entry name" value="GreA_GreB"/>
    <property type="match status" value="1"/>
</dbReference>
<dbReference type="InterPro" id="IPR018151">
    <property type="entry name" value="TF_GreA/GreB_CS"/>
</dbReference>
<name>R1HFC4_9GAMM</name>
<evidence type="ECO:0000259" key="6">
    <source>
        <dbReference type="Pfam" id="PF03449"/>
    </source>
</evidence>
<dbReference type="EMBL" id="AQGQ01000001">
    <property type="protein sequence ID" value="EOD57114.1"/>
    <property type="molecule type" value="Genomic_DNA"/>
</dbReference>
<keyword evidence="2 4" id="KW-0238">DNA-binding</keyword>
<evidence type="ECO:0000259" key="5">
    <source>
        <dbReference type="Pfam" id="PF01272"/>
    </source>
</evidence>
<dbReference type="SUPFAM" id="SSF46557">
    <property type="entry name" value="GreA transcript cleavage protein, N-terminal domain"/>
    <property type="match status" value="1"/>
</dbReference>
<keyword evidence="3 4" id="KW-0804">Transcription</keyword>
<dbReference type="SUPFAM" id="SSF54534">
    <property type="entry name" value="FKBP-like"/>
    <property type="match status" value="1"/>
</dbReference>
<dbReference type="RefSeq" id="WP_005890829.1">
    <property type="nucleotide sequence ID" value="NZ_AQGQ01000001.1"/>
</dbReference>
<dbReference type="InterPro" id="IPR006358">
    <property type="entry name" value="Tscrpt_elong_fac_GreB"/>
</dbReference>
<feature type="domain" description="Transcription elongation factor GreA/GreB C-terminal" evidence="5">
    <location>
        <begin position="82"/>
        <end position="156"/>
    </location>
</feature>
<accession>R1HFC4</accession>
<dbReference type="InterPro" id="IPR022691">
    <property type="entry name" value="Tscrpt_elong_fac_GreA/B_N"/>
</dbReference>
<evidence type="ECO:0000256" key="3">
    <source>
        <dbReference type="ARBA" id="ARBA00023163"/>
    </source>
</evidence>
<dbReference type="Gene3D" id="3.10.50.30">
    <property type="entry name" value="Transcription elongation factor, GreA/GreB, C-terminal domain"/>
    <property type="match status" value="1"/>
</dbReference>
<dbReference type="PROSITE" id="PS00830">
    <property type="entry name" value="GREAB_2"/>
    <property type="match status" value="1"/>
</dbReference>
<dbReference type="PATRIC" id="fig|1268236.3.peg.109"/>
<feature type="domain" description="Transcription elongation factor GreA/GreB N-terminal" evidence="6">
    <location>
        <begin position="6"/>
        <end position="75"/>
    </location>
</feature>
<comment type="function">
    <text evidence="4">Necessary for efficient RNA polymerase transcription elongation past template-encoded arresting sites. The arresting sites in DNA have the property of trapping a certain fraction of elongating RNA polymerases that pass through, resulting in locked ternary complexes. Cleavage of the nascent transcript by cleavage factors such as GreA or GreB allows the resumption of elongation from the new 3'terminus. GreB releases sequences of up to 9 nucleotides in length.</text>
</comment>
<dbReference type="InterPro" id="IPR023459">
    <property type="entry name" value="Tscrpt_elong_fac_GreA/B_fam"/>
</dbReference>
<dbReference type="Pfam" id="PF03449">
    <property type="entry name" value="GreA_GreB_N"/>
    <property type="match status" value="1"/>
</dbReference>
<dbReference type="FunFam" id="1.10.287.180:FF:000001">
    <property type="entry name" value="Transcription elongation factor GreA"/>
    <property type="match status" value="1"/>
</dbReference>
<dbReference type="PANTHER" id="PTHR30437">
    <property type="entry name" value="TRANSCRIPTION ELONGATION FACTOR GREA"/>
    <property type="match status" value="1"/>
</dbReference>
<organism evidence="7 8">
    <name type="scientific">Aeromonas molluscorum 848</name>
    <dbReference type="NCBI Taxonomy" id="1268236"/>
    <lineage>
        <taxon>Bacteria</taxon>
        <taxon>Pseudomonadati</taxon>
        <taxon>Pseudomonadota</taxon>
        <taxon>Gammaproteobacteria</taxon>
        <taxon>Aeromonadales</taxon>
        <taxon>Aeromonadaceae</taxon>
        <taxon>Aeromonas</taxon>
    </lineage>
</organism>
<dbReference type="GO" id="GO:0070063">
    <property type="term" value="F:RNA polymerase binding"/>
    <property type="evidence" value="ECO:0007669"/>
    <property type="project" value="InterPro"/>
</dbReference>
<dbReference type="Gene3D" id="1.10.287.180">
    <property type="entry name" value="Transcription elongation factor, GreA/GreB, N-terminal domain"/>
    <property type="match status" value="1"/>
</dbReference>
<dbReference type="Proteomes" id="UP000013526">
    <property type="component" value="Unassembled WGS sequence"/>
</dbReference>
<keyword evidence="1 4" id="KW-0805">Transcription regulation</keyword>
<protein>
    <recommendedName>
        <fullName evidence="4">Transcription elongation factor GreB</fullName>
    </recommendedName>
    <alternativeName>
        <fullName evidence="4">Transcript cleavage factor GreB</fullName>
    </alternativeName>
</protein>
<evidence type="ECO:0000256" key="1">
    <source>
        <dbReference type="ARBA" id="ARBA00023015"/>
    </source>
</evidence>
<dbReference type="OrthoDB" id="5511940at2"/>
<dbReference type="GO" id="GO:0003677">
    <property type="term" value="F:DNA binding"/>
    <property type="evidence" value="ECO:0007669"/>
    <property type="project" value="UniProtKB-UniRule"/>
</dbReference>
<gene>
    <name evidence="4 7" type="primary">greB</name>
    <name evidence="7" type="ORF">G113_00525</name>
</gene>
<dbReference type="NCBIfam" id="NF002506">
    <property type="entry name" value="PRK01885.1"/>
    <property type="match status" value="1"/>
</dbReference>
<dbReference type="HAMAP" id="MF_00930">
    <property type="entry name" value="GreB"/>
    <property type="match status" value="1"/>
</dbReference>
<dbReference type="GO" id="GO:0006354">
    <property type="term" value="P:DNA-templated transcription elongation"/>
    <property type="evidence" value="ECO:0007669"/>
    <property type="project" value="TreeGrafter"/>
</dbReference>
<proteinExistence type="inferred from homology"/>
<dbReference type="GO" id="GO:0032784">
    <property type="term" value="P:regulation of DNA-templated transcription elongation"/>
    <property type="evidence" value="ECO:0007669"/>
    <property type="project" value="UniProtKB-UniRule"/>
</dbReference>
<keyword evidence="7" id="KW-0251">Elongation factor</keyword>
<dbReference type="InterPro" id="IPR036953">
    <property type="entry name" value="GreA/GreB_C_sf"/>
</dbReference>
<dbReference type="HAMAP" id="MF_00105">
    <property type="entry name" value="GreA_GreB"/>
    <property type="match status" value="1"/>
</dbReference>
<reference evidence="7 8" key="1">
    <citation type="journal article" date="2013" name="Genome Announc.">
        <title>Draft Genome Sequence of Aeromonas molluscorum Strain 848TT, Isolated from Bivalve Molluscs.</title>
        <authorList>
            <person name="Spataro N."/>
            <person name="Farfan M."/>
            <person name="Albarral V."/>
            <person name="Sanglas A."/>
            <person name="Loren J.G."/>
            <person name="Fuste M.C."/>
            <person name="Bosch E."/>
        </authorList>
    </citation>
    <scope>NUCLEOTIDE SEQUENCE [LARGE SCALE GENOMIC DNA]</scope>
    <source>
        <strain evidence="7 8">848</strain>
    </source>
</reference>
<dbReference type="InterPro" id="IPR028624">
    <property type="entry name" value="Tscrpt_elong_fac_GreA/B"/>
</dbReference>
<dbReference type="NCBIfam" id="TIGR01461">
    <property type="entry name" value="greB"/>
    <property type="match status" value="1"/>
</dbReference>
<comment type="caution">
    <text evidence="7">The sequence shown here is derived from an EMBL/GenBank/DDBJ whole genome shotgun (WGS) entry which is preliminary data.</text>
</comment>
<dbReference type="InterPro" id="IPR036805">
    <property type="entry name" value="Tscrpt_elong_fac_GreA/B_N_sf"/>
</dbReference>
<evidence type="ECO:0000256" key="4">
    <source>
        <dbReference type="HAMAP-Rule" id="MF_00930"/>
    </source>
</evidence>
<keyword evidence="8" id="KW-1185">Reference proteome</keyword>
<sequence>MKKSDYITREGWLELDREFKTLWKEERPRVTQAVSEAAALGDRSENAEYIYGKKRLREIDRRLRFLGKRLDALTIVDPSPQQEGRVFFGAWVELEDEAGQRVRYRLVGPDEFNLSEGKLSVDSPLARALLKKQVDDEVEVSTPSGLQFWYINEIRYSPFEARGRTPKQ</sequence>
<keyword evidence="7" id="KW-0648">Protein biosynthesis</keyword>
<dbReference type="PIRSF" id="PIRSF006092">
    <property type="entry name" value="GreA_GreB"/>
    <property type="match status" value="1"/>
</dbReference>
<evidence type="ECO:0000313" key="7">
    <source>
        <dbReference type="EMBL" id="EOD57114.1"/>
    </source>
</evidence>
<dbReference type="InterPro" id="IPR001437">
    <property type="entry name" value="Tscrpt_elong_fac_GreA/B_C"/>
</dbReference>
<dbReference type="AlphaFoldDB" id="R1HFC4"/>
<evidence type="ECO:0000256" key="2">
    <source>
        <dbReference type="ARBA" id="ARBA00023125"/>
    </source>
</evidence>
<dbReference type="FunFam" id="3.10.50.30:FF:000001">
    <property type="entry name" value="Transcription elongation factor GreA"/>
    <property type="match status" value="1"/>
</dbReference>
<evidence type="ECO:0000313" key="8">
    <source>
        <dbReference type="Proteomes" id="UP000013526"/>
    </source>
</evidence>
<dbReference type="GO" id="GO:0003746">
    <property type="term" value="F:translation elongation factor activity"/>
    <property type="evidence" value="ECO:0007669"/>
    <property type="project" value="UniProtKB-KW"/>
</dbReference>